<proteinExistence type="predicted"/>
<dbReference type="SUPFAM" id="SSF111369">
    <property type="entry name" value="HlyD-like secretion proteins"/>
    <property type="match status" value="1"/>
</dbReference>
<dbReference type="PANTHER" id="PTHR30469">
    <property type="entry name" value="MULTIDRUG RESISTANCE PROTEIN MDTA"/>
    <property type="match status" value="1"/>
</dbReference>
<dbReference type="Gene3D" id="2.40.30.170">
    <property type="match status" value="1"/>
</dbReference>
<dbReference type="Gene3D" id="2.40.420.20">
    <property type="match status" value="1"/>
</dbReference>
<dbReference type="GO" id="GO:1990281">
    <property type="term" value="C:efflux pump complex"/>
    <property type="evidence" value="ECO:0007669"/>
    <property type="project" value="TreeGrafter"/>
</dbReference>
<accession>A0A382GMK4</accession>
<reference evidence="4" key="1">
    <citation type="submission" date="2018-05" db="EMBL/GenBank/DDBJ databases">
        <authorList>
            <person name="Lanie J.A."/>
            <person name="Ng W.-L."/>
            <person name="Kazmierczak K.M."/>
            <person name="Andrzejewski T.M."/>
            <person name="Davidsen T.M."/>
            <person name="Wayne K.J."/>
            <person name="Tettelin H."/>
            <person name="Glass J.I."/>
            <person name="Rusch D."/>
            <person name="Podicherti R."/>
            <person name="Tsui H.-C.T."/>
            <person name="Winkler M.E."/>
        </authorList>
    </citation>
    <scope>NUCLEOTIDE SEQUENCE</scope>
</reference>
<dbReference type="InterPro" id="IPR006143">
    <property type="entry name" value="RND_pump_MFP"/>
</dbReference>
<dbReference type="InterPro" id="IPR058637">
    <property type="entry name" value="YknX-like_C"/>
</dbReference>
<feature type="transmembrane region" description="Helical" evidence="1">
    <location>
        <begin position="6"/>
        <end position="28"/>
    </location>
</feature>
<dbReference type="InterPro" id="IPR058792">
    <property type="entry name" value="Beta-barrel_RND_2"/>
</dbReference>
<evidence type="ECO:0000259" key="3">
    <source>
        <dbReference type="Pfam" id="PF25989"/>
    </source>
</evidence>
<evidence type="ECO:0000256" key="1">
    <source>
        <dbReference type="SAM" id="Phobius"/>
    </source>
</evidence>
<gene>
    <name evidence="4" type="ORF">METZ01_LOCUS228707</name>
</gene>
<sequence length="291" mass="31972">MKRSTKVSSIIIVFFLIIAGVIIGRTMIGMHFEKKFSKRPPPGLIVTTVKNYNFSQKLESFGTALPSKTKSFRLKKSELLTPIKFNQEVKKGDIIANLKTGNIVAPFDGILGKRGLSDDVLVSESSIILTLDDSSIIFSDLKIPETYAAVIKKSLPIEATFSGYKNKKYIGEIDSAASRINAETRSLLVRIKITNDNSELIPGALLEVAIRYNEKNSLGVPDTAVLLEGSKKYVYKVLENNTIEKVEIETGIRNKGNLEVVSGLQRDDKIVAEGLSKTSPGGKIKPIINEN</sequence>
<feature type="domain" description="YknX-like C-terminal permuted SH3-like" evidence="3">
    <location>
        <begin position="218"/>
        <end position="285"/>
    </location>
</feature>
<keyword evidence="1" id="KW-0472">Membrane</keyword>
<protein>
    <submittedName>
        <fullName evidence="4">Uncharacterized protein</fullName>
    </submittedName>
</protein>
<organism evidence="4">
    <name type="scientific">marine metagenome</name>
    <dbReference type="NCBI Taxonomy" id="408172"/>
    <lineage>
        <taxon>unclassified sequences</taxon>
        <taxon>metagenomes</taxon>
        <taxon>ecological metagenomes</taxon>
    </lineage>
</organism>
<dbReference type="Pfam" id="PF25989">
    <property type="entry name" value="YknX_C"/>
    <property type="match status" value="1"/>
</dbReference>
<dbReference type="EMBL" id="UINC01056158">
    <property type="protein sequence ID" value="SVB75853.1"/>
    <property type="molecule type" value="Genomic_DNA"/>
</dbReference>
<dbReference type="PANTHER" id="PTHR30469:SF16">
    <property type="entry name" value="HAE1 FAMILY EFFLUX PUMP MFP COMPONENT"/>
    <property type="match status" value="1"/>
</dbReference>
<keyword evidence="1" id="KW-1133">Transmembrane helix</keyword>
<dbReference type="GO" id="GO:0015562">
    <property type="term" value="F:efflux transmembrane transporter activity"/>
    <property type="evidence" value="ECO:0007669"/>
    <property type="project" value="TreeGrafter"/>
</dbReference>
<feature type="domain" description="CusB-like beta-barrel" evidence="2">
    <location>
        <begin position="141"/>
        <end position="211"/>
    </location>
</feature>
<dbReference type="AlphaFoldDB" id="A0A382GMK4"/>
<evidence type="ECO:0000313" key="4">
    <source>
        <dbReference type="EMBL" id="SVB75853.1"/>
    </source>
</evidence>
<dbReference type="NCBIfam" id="TIGR01730">
    <property type="entry name" value="RND_mfp"/>
    <property type="match status" value="1"/>
</dbReference>
<name>A0A382GMK4_9ZZZZ</name>
<dbReference type="Pfam" id="PF25954">
    <property type="entry name" value="Beta-barrel_RND_2"/>
    <property type="match status" value="1"/>
</dbReference>
<evidence type="ECO:0000259" key="2">
    <source>
        <dbReference type="Pfam" id="PF25954"/>
    </source>
</evidence>
<keyword evidence="1" id="KW-0812">Transmembrane</keyword>